<reference evidence="2" key="1">
    <citation type="submission" date="2023-02" db="EMBL/GenBank/DDBJ databases">
        <title>Genome of toxic invasive species Heracleum sosnowskyi carries increased number of genes despite the absence of recent whole-genome duplications.</title>
        <authorList>
            <person name="Schelkunov M."/>
            <person name="Shtratnikova V."/>
            <person name="Makarenko M."/>
            <person name="Klepikova A."/>
            <person name="Omelchenko D."/>
            <person name="Novikova G."/>
            <person name="Obukhova E."/>
            <person name="Bogdanov V."/>
            <person name="Penin A."/>
            <person name="Logacheva M."/>
        </authorList>
    </citation>
    <scope>NUCLEOTIDE SEQUENCE</scope>
    <source>
        <strain evidence="2">Hsosn_3</strain>
        <tissue evidence="2">Leaf</tissue>
    </source>
</reference>
<comment type="caution">
    <text evidence="2">The sequence shown here is derived from an EMBL/GenBank/DDBJ whole genome shotgun (WGS) entry which is preliminary data.</text>
</comment>
<name>A0AAD8J9A9_9APIA</name>
<evidence type="ECO:0000313" key="2">
    <source>
        <dbReference type="EMBL" id="KAK1398878.1"/>
    </source>
</evidence>
<dbReference type="PROSITE" id="PS50181">
    <property type="entry name" value="FBOX"/>
    <property type="match status" value="1"/>
</dbReference>
<dbReference type="InterPro" id="IPR001810">
    <property type="entry name" value="F-box_dom"/>
</dbReference>
<keyword evidence="3" id="KW-1185">Reference proteome</keyword>
<dbReference type="InterPro" id="IPR036047">
    <property type="entry name" value="F-box-like_dom_sf"/>
</dbReference>
<dbReference type="SUPFAM" id="SSF81383">
    <property type="entry name" value="F-box domain"/>
    <property type="match status" value="1"/>
</dbReference>
<reference evidence="2" key="2">
    <citation type="submission" date="2023-05" db="EMBL/GenBank/DDBJ databases">
        <authorList>
            <person name="Schelkunov M.I."/>
        </authorList>
    </citation>
    <scope>NUCLEOTIDE SEQUENCE</scope>
    <source>
        <strain evidence="2">Hsosn_3</strain>
        <tissue evidence="2">Leaf</tissue>
    </source>
</reference>
<dbReference type="InterPro" id="IPR017451">
    <property type="entry name" value="F-box-assoc_interact_dom"/>
</dbReference>
<dbReference type="EMBL" id="JAUIZM010000002">
    <property type="protein sequence ID" value="KAK1398878.1"/>
    <property type="molecule type" value="Genomic_DNA"/>
</dbReference>
<dbReference type="Pfam" id="PF00646">
    <property type="entry name" value="F-box"/>
    <property type="match status" value="1"/>
</dbReference>
<dbReference type="NCBIfam" id="TIGR01640">
    <property type="entry name" value="F_box_assoc_1"/>
    <property type="match status" value="1"/>
</dbReference>
<protein>
    <recommendedName>
        <fullName evidence="1">F-box domain-containing protein</fullName>
    </recommendedName>
</protein>
<dbReference type="PANTHER" id="PTHR31672:SF13">
    <property type="entry name" value="F-BOX PROTEIN CPR30-LIKE"/>
    <property type="match status" value="1"/>
</dbReference>
<dbReference type="AlphaFoldDB" id="A0AAD8J9A9"/>
<dbReference type="CDD" id="cd22157">
    <property type="entry name" value="F-box_AtFBW1-like"/>
    <property type="match status" value="1"/>
</dbReference>
<organism evidence="2 3">
    <name type="scientific">Heracleum sosnowskyi</name>
    <dbReference type="NCBI Taxonomy" id="360622"/>
    <lineage>
        <taxon>Eukaryota</taxon>
        <taxon>Viridiplantae</taxon>
        <taxon>Streptophyta</taxon>
        <taxon>Embryophyta</taxon>
        <taxon>Tracheophyta</taxon>
        <taxon>Spermatophyta</taxon>
        <taxon>Magnoliopsida</taxon>
        <taxon>eudicotyledons</taxon>
        <taxon>Gunneridae</taxon>
        <taxon>Pentapetalae</taxon>
        <taxon>asterids</taxon>
        <taxon>campanulids</taxon>
        <taxon>Apiales</taxon>
        <taxon>Apiaceae</taxon>
        <taxon>Apioideae</taxon>
        <taxon>apioid superclade</taxon>
        <taxon>Tordylieae</taxon>
        <taxon>Tordyliinae</taxon>
        <taxon>Heracleum</taxon>
    </lineage>
</organism>
<dbReference type="Pfam" id="PF08268">
    <property type="entry name" value="FBA_3"/>
    <property type="match status" value="1"/>
</dbReference>
<sequence length="355" mass="40774">MAGYLPEEMIKEILLRVPVKSLLRCKSVCKPWLSTISNPNFVKSQLHRALIASGNNPTLLEIEKPQEEEEEDEEDGEPDEDFLLEIEQTEQLRHQHLFEALLDVNGHDLSTSPIRFHRIAMPPLFSGNYHVIGTCYNGILCLNNWSLNDIYLWNPSIRQCKKLPPPKPGVDSDYKVELNFGYDSISDDYMVIRVVYNSILDVTVPMLQLYSSNSDSWTEFRPFTAEDEIPSFSLGMITVINGVLYCSSVDKLVSFDFRKQVLVLVPFPSSTQRMISNVFDFKGSVGLVFESDSQVDLWTVDDISGEGSWTKRFSIEADLKLFMHRHLFHSTGLNKWSKWQLNHFHSKNNLEENVC</sequence>
<dbReference type="Proteomes" id="UP001237642">
    <property type="component" value="Unassembled WGS sequence"/>
</dbReference>
<proteinExistence type="predicted"/>
<evidence type="ECO:0000313" key="3">
    <source>
        <dbReference type="Proteomes" id="UP001237642"/>
    </source>
</evidence>
<dbReference type="PANTHER" id="PTHR31672">
    <property type="entry name" value="BNACNNG10540D PROTEIN"/>
    <property type="match status" value="1"/>
</dbReference>
<dbReference type="InterPro" id="IPR013187">
    <property type="entry name" value="F-box-assoc_dom_typ3"/>
</dbReference>
<dbReference type="Gene3D" id="1.20.1280.50">
    <property type="match status" value="1"/>
</dbReference>
<feature type="domain" description="F-box" evidence="1">
    <location>
        <begin position="1"/>
        <end position="46"/>
    </location>
</feature>
<accession>A0AAD8J9A9</accession>
<evidence type="ECO:0000259" key="1">
    <source>
        <dbReference type="PROSITE" id="PS50181"/>
    </source>
</evidence>
<dbReference type="SMART" id="SM00256">
    <property type="entry name" value="FBOX"/>
    <property type="match status" value="1"/>
</dbReference>
<gene>
    <name evidence="2" type="ORF">POM88_008741</name>
</gene>
<dbReference type="InterPro" id="IPR050796">
    <property type="entry name" value="SCF_F-box_component"/>
</dbReference>